<dbReference type="Gene3D" id="1.10.760.10">
    <property type="entry name" value="Cytochrome c-like domain"/>
    <property type="match status" value="1"/>
</dbReference>
<dbReference type="AlphaFoldDB" id="A0A0P0F1K2"/>
<dbReference type="RefSeq" id="WP_059399189.1">
    <property type="nucleotide sequence ID" value="NZ_CP012915.1"/>
</dbReference>
<evidence type="ECO:0000256" key="4">
    <source>
        <dbReference type="PROSITE-ProRule" id="PRU00433"/>
    </source>
</evidence>
<evidence type="ECO:0000256" key="5">
    <source>
        <dbReference type="SAM" id="MobiDB-lite"/>
    </source>
</evidence>
<keyword evidence="2 4" id="KW-0479">Metal-binding</keyword>
<dbReference type="GO" id="GO:0046872">
    <property type="term" value="F:metal ion binding"/>
    <property type="evidence" value="ECO:0007669"/>
    <property type="project" value="UniProtKB-KW"/>
</dbReference>
<dbReference type="Proteomes" id="UP000298774">
    <property type="component" value="Plasmid p1"/>
</dbReference>
<evidence type="ECO:0000313" key="8">
    <source>
        <dbReference type="EMBL" id="QCO11487.1"/>
    </source>
</evidence>
<keyword evidence="8" id="KW-0614">Plasmid</keyword>
<evidence type="ECO:0000313" key="9">
    <source>
        <dbReference type="Proteomes" id="UP000298774"/>
    </source>
</evidence>
<dbReference type="PROSITE" id="PS51257">
    <property type="entry name" value="PROKAR_LIPOPROTEIN"/>
    <property type="match status" value="1"/>
</dbReference>
<dbReference type="EMBL" id="CP032340">
    <property type="protein sequence ID" value="QCO11487.1"/>
    <property type="molecule type" value="Genomic_DNA"/>
</dbReference>
<dbReference type="Pfam" id="PF13442">
    <property type="entry name" value="Cytochrome_CBB3"/>
    <property type="match status" value="1"/>
</dbReference>
<dbReference type="GO" id="GO:0009055">
    <property type="term" value="F:electron transfer activity"/>
    <property type="evidence" value="ECO:0007669"/>
    <property type="project" value="InterPro"/>
</dbReference>
<evidence type="ECO:0000256" key="1">
    <source>
        <dbReference type="ARBA" id="ARBA00022617"/>
    </source>
</evidence>
<dbReference type="InterPro" id="IPR036909">
    <property type="entry name" value="Cyt_c-like_dom_sf"/>
</dbReference>
<dbReference type="PANTHER" id="PTHR40394:SF2">
    <property type="entry name" value="QUINOL:CYTOCHROME C OXIDOREDUCTASE MEMBRANE PROTEIN"/>
    <property type="match status" value="1"/>
</dbReference>
<dbReference type="PANTHER" id="PTHR40394">
    <property type="entry name" value="LIPOPROTEIN-RELATED"/>
    <property type="match status" value="1"/>
</dbReference>
<keyword evidence="3 4" id="KW-0408">Iron</keyword>
<keyword evidence="1 4" id="KW-0349">Heme</keyword>
<dbReference type="SUPFAM" id="SSF46626">
    <property type="entry name" value="Cytochrome c"/>
    <property type="match status" value="1"/>
</dbReference>
<evidence type="ECO:0000313" key="10">
    <source>
        <dbReference type="Proteomes" id="UP001277471"/>
    </source>
</evidence>
<accession>A0A0P0F1K2</accession>
<proteinExistence type="predicted"/>
<feature type="compositionally biased region" description="Basic and acidic residues" evidence="5">
    <location>
        <begin position="24"/>
        <end position="40"/>
    </location>
</feature>
<reference evidence="8 9" key="1">
    <citation type="submission" date="2018-09" db="EMBL/GenBank/DDBJ databases">
        <title>Whole genome based analysis of evolution and adaptive divergence in Indian and Brazilian strains of Azospirillum brasilense.</title>
        <authorList>
            <person name="Singh C."/>
            <person name="Tripathi A.K."/>
        </authorList>
    </citation>
    <scope>NUCLEOTIDE SEQUENCE [LARGE SCALE GENOMIC DNA]</scope>
    <source>
        <strain evidence="8 9">MTCC4038</strain>
        <plasmid evidence="8 9">p1</plasmid>
    </source>
</reference>
<geneLocation type="plasmid" evidence="8 9">
    <name>p1</name>
</geneLocation>
<dbReference type="Proteomes" id="UP001277471">
    <property type="component" value="Unassembled WGS sequence"/>
</dbReference>
<dbReference type="GO" id="GO:0020037">
    <property type="term" value="F:heme binding"/>
    <property type="evidence" value="ECO:0007669"/>
    <property type="project" value="InterPro"/>
</dbReference>
<gene>
    <name evidence="8" type="ORF">D3868_21160</name>
    <name evidence="7" type="ORF">SIM66_08830</name>
</gene>
<organism evidence="8 9">
    <name type="scientific">Azospirillum brasilense</name>
    <dbReference type="NCBI Taxonomy" id="192"/>
    <lineage>
        <taxon>Bacteria</taxon>
        <taxon>Pseudomonadati</taxon>
        <taxon>Pseudomonadota</taxon>
        <taxon>Alphaproteobacteria</taxon>
        <taxon>Rhodospirillales</taxon>
        <taxon>Azospirillaceae</taxon>
        <taxon>Azospirillum</taxon>
    </lineage>
</organism>
<evidence type="ECO:0000256" key="2">
    <source>
        <dbReference type="ARBA" id="ARBA00022723"/>
    </source>
</evidence>
<protein>
    <submittedName>
        <fullName evidence="8">Cytochrome c</fullName>
    </submittedName>
</protein>
<dbReference type="GeneID" id="56453123"/>
<dbReference type="PROSITE" id="PS51007">
    <property type="entry name" value="CYTC"/>
    <property type="match status" value="1"/>
</dbReference>
<keyword evidence="10" id="KW-1185">Reference proteome</keyword>
<sequence length="176" mass="19593">MRAVPVLLALILLTACGQRMTEQPNRRAFETDERLPDRRVNQPPPDGSVARDELAAEQALATRPRMTAALLARGRERFEINCAPCHARTGEGDGMIVQRGFPHPPSYFEQRLVDAPDRHFLDVMTNGYGAMYSYAARVAPADRWAILAYIRALQLSRRVAAADLPNDLRAKLEGSP</sequence>
<feature type="region of interest" description="Disordered" evidence="5">
    <location>
        <begin position="23"/>
        <end position="50"/>
    </location>
</feature>
<evidence type="ECO:0000259" key="6">
    <source>
        <dbReference type="PROSITE" id="PS51007"/>
    </source>
</evidence>
<evidence type="ECO:0000256" key="3">
    <source>
        <dbReference type="ARBA" id="ARBA00023004"/>
    </source>
</evidence>
<dbReference type="InterPro" id="IPR009056">
    <property type="entry name" value="Cyt_c-like_dom"/>
</dbReference>
<dbReference type="EMBL" id="JAWXYC010000003">
    <property type="protein sequence ID" value="MDX5951297.1"/>
    <property type="molecule type" value="Genomic_DNA"/>
</dbReference>
<reference evidence="7 10" key="2">
    <citation type="submission" date="2023-11" db="EMBL/GenBank/DDBJ databases">
        <title>MicrobeMod: A computational toolkit for identifying prokaryotic methylation and restriction-modification with nanopore sequencing.</title>
        <authorList>
            <person name="Crits-Christoph A."/>
            <person name="Kang S.C."/>
            <person name="Lee H."/>
            <person name="Ostrov N."/>
        </authorList>
    </citation>
    <scope>NUCLEOTIDE SEQUENCE [LARGE SCALE GENOMIC DNA]</scope>
    <source>
        <strain evidence="7 10">ATCC 29145</strain>
    </source>
</reference>
<dbReference type="KEGG" id="abf:AMK58_16255"/>
<name>A0A0P0F1K2_AZOBR</name>
<evidence type="ECO:0000313" key="7">
    <source>
        <dbReference type="EMBL" id="MDX5951297.1"/>
    </source>
</evidence>
<feature type="domain" description="Cytochrome c" evidence="6">
    <location>
        <begin position="69"/>
        <end position="154"/>
    </location>
</feature>